<dbReference type="EC" id="2.7.1.5" evidence="5"/>
<organism evidence="5 6">
    <name type="scientific">Arcticibacter svalbardensis MN12-7</name>
    <dbReference type="NCBI Taxonomy" id="1150600"/>
    <lineage>
        <taxon>Bacteria</taxon>
        <taxon>Pseudomonadati</taxon>
        <taxon>Bacteroidota</taxon>
        <taxon>Sphingobacteriia</taxon>
        <taxon>Sphingobacteriales</taxon>
        <taxon>Sphingobacteriaceae</taxon>
        <taxon>Arcticibacter</taxon>
    </lineage>
</organism>
<dbReference type="PANTHER" id="PTHR30268">
    <property type="entry name" value="L-RHAMNOSE ISOMERASE"/>
    <property type="match status" value="1"/>
</dbReference>
<dbReference type="InterPro" id="IPR050337">
    <property type="entry name" value="L-rhamnose_isomerase"/>
</dbReference>
<gene>
    <name evidence="5" type="ORF">ADIARSV_1631</name>
</gene>
<dbReference type="Gene3D" id="3.20.20.150">
    <property type="entry name" value="Divalent-metal-dependent TIM barrel enzymes"/>
    <property type="match status" value="1"/>
</dbReference>
<keyword evidence="5" id="KW-0418">Kinase</keyword>
<dbReference type="EMBL" id="AQPN01000063">
    <property type="protein sequence ID" value="EOR95143.1"/>
    <property type="molecule type" value="Genomic_DNA"/>
</dbReference>
<dbReference type="Gene3D" id="3.30.420.40">
    <property type="match status" value="1"/>
</dbReference>
<keyword evidence="6" id="KW-1185">Reference proteome</keyword>
<dbReference type="AlphaFoldDB" id="R9GU01"/>
<dbReference type="InterPro" id="IPR036237">
    <property type="entry name" value="Xyl_isomerase-like_sf"/>
</dbReference>
<dbReference type="STRING" id="1150600.ADIARSV_1631"/>
<dbReference type="PATRIC" id="fig|1150600.3.peg.1604"/>
<sequence length="294" mass="33110">MKIERYQIEEHNSKLAQLHQRKSEFLSQDLEGTENIIAKLMKFRIAIPSWALGTGGTRFARFSGGGEPRSLEEKIEDIGVLQQLNQSSGAISLHSPWDIPENIQATKVLAAQHGRRFDAMNSNTFQDQPGQKKSYKFDSMQHVDKAVRRQAIEHNIEAIKYGVDLGSESLTVWLADGSCFPGQLSFKRAFENTLESLQKVYAALPEKWKIRYAGIGLHDSSAALIPFLASFQEPFMLLSTGTWCVSLNPFNQLPLTEDELKKDCLCYISYKGNPVKASRLFAGNEHEQQTKKIS</sequence>
<feature type="domain" description="Carbohydrate kinase FGGY C-terminal" evidence="4">
    <location>
        <begin position="232"/>
        <end position="290"/>
    </location>
</feature>
<evidence type="ECO:0000256" key="2">
    <source>
        <dbReference type="ARBA" id="ARBA00023211"/>
    </source>
</evidence>
<keyword evidence="3" id="KW-0413">Isomerase</keyword>
<dbReference type="Pfam" id="PF21546">
    <property type="entry name" value="FGGY_C_2"/>
    <property type="match status" value="1"/>
</dbReference>
<dbReference type="RefSeq" id="WP_016194867.1">
    <property type="nucleotide sequence ID" value="NZ_AQPN01000063.1"/>
</dbReference>
<evidence type="ECO:0000256" key="3">
    <source>
        <dbReference type="ARBA" id="ARBA00023235"/>
    </source>
</evidence>
<dbReference type="PANTHER" id="PTHR30268:SF0">
    <property type="entry name" value="L-RHAMNOSE ISOMERASE"/>
    <property type="match status" value="1"/>
</dbReference>
<keyword evidence="5" id="KW-0808">Transferase</keyword>
<proteinExistence type="predicted"/>
<dbReference type="GO" id="GO:0046872">
    <property type="term" value="F:metal ion binding"/>
    <property type="evidence" value="ECO:0007669"/>
    <property type="project" value="UniProtKB-KW"/>
</dbReference>
<dbReference type="Proteomes" id="UP000014174">
    <property type="component" value="Unassembled WGS sequence"/>
</dbReference>
<comment type="caution">
    <text evidence="5">The sequence shown here is derived from an EMBL/GenBank/DDBJ whole genome shotgun (WGS) entry which is preliminary data.</text>
</comment>
<dbReference type="GO" id="GO:0016853">
    <property type="term" value="F:isomerase activity"/>
    <property type="evidence" value="ECO:0007669"/>
    <property type="project" value="UniProtKB-KW"/>
</dbReference>
<evidence type="ECO:0000313" key="6">
    <source>
        <dbReference type="Proteomes" id="UP000014174"/>
    </source>
</evidence>
<dbReference type="InterPro" id="IPR049382">
    <property type="entry name" value="FGGY_C_2"/>
</dbReference>
<dbReference type="GO" id="GO:0008993">
    <property type="term" value="F:rhamnulokinase activity"/>
    <property type="evidence" value="ECO:0007669"/>
    <property type="project" value="UniProtKB-EC"/>
</dbReference>
<dbReference type="SUPFAM" id="SSF51658">
    <property type="entry name" value="Xylose isomerase-like"/>
    <property type="match status" value="1"/>
</dbReference>
<evidence type="ECO:0000256" key="1">
    <source>
        <dbReference type="ARBA" id="ARBA00022723"/>
    </source>
</evidence>
<protein>
    <submittedName>
        <fullName evidence="5">Rhamnulokinase RhaK in alpha-proteobacteria</fullName>
        <ecNumber evidence="5">2.7.1.5</ecNumber>
    </submittedName>
</protein>
<evidence type="ECO:0000313" key="5">
    <source>
        <dbReference type="EMBL" id="EOR95143.1"/>
    </source>
</evidence>
<dbReference type="eggNOG" id="COG1070">
    <property type="taxonomic scope" value="Bacteria"/>
</dbReference>
<dbReference type="eggNOG" id="COG4952">
    <property type="taxonomic scope" value="Bacteria"/>
</dbReference>
<reference evidence="5 6" key="1">
    <citation type="journal article" date="2013" name="Genome Announc.">
        <title>Draft Genome Sequence of Arcticibacter svalbardensis Strain MN12-7T, a Member of the Family Sphingobacteriaceae Isolated from an Arctic Soil Sample.</title>
        <authorList>
            <person name="Shivaji S."/>
            <person name="Ara S."/>
            <person name="Prasad S."/>
            <person name="Manasa B.P."/>
            <person name="Begum Z."/>
            <person name="Singh A."/>
            <person name="Kumar Pinnaka A."/>
        </authorList>
    </citation>
    <scope>NUCLEOTIDE SEQUENCE [LARGE SCALE GENOMIC DNA]</scope>
    <source>
        <strain evidence="5 6">MN12-7</strain>
    </source>
</reference>
<keyword evidence="1" id="KW-0479">Metal-binding</keyword>
<keyword evidence="2" id="KW-0464">Manganese</keyword>
<evidence type="ECO:0000259" key="4">
    <source>
        <dbReference type="Pfam" id="PF21546"/>
    </source>
</evidence>
<name>R9GU01_9SPHI</name>
<accession>R9GU01</accession>